<reference evidence="5 6" key="1">
    <citation type="submission" date="2018-04" db="EMBL/GenBank/DDBJ databases">
        <title>Novel Campyloabacter and Helicobacter Species and Strains.</title>
        <authorList>
            <person name="Mannion A.J."/>
            <person name="Shen Z."/>
            <person name="Fox J.G."/>
        </authorList>
    </citation>
    <scope>NUCLEOTIDE SEQUENCE [LARGE SCALE GENOMIC DNA]</scope>
    <source>
        <strain evidence="5 6">ATCC 700242</strain>
    </source>
</reference>
<dbReference type="REBASE" id="290054">
    <property type="entry name" value="S.Hch13205ORF518P"/>
</dbReference>
<dbReference type="PANTHER" id="PTHR30408">
    <property type="entry name" value="TYPE-1 RESTRICTION ENZYME ECOKI SPECIFICITY PROTEIN"/>
    <property type="match status" value="1"/>
</dbReference>
<dbReference type="InterPro" id="IPR052021">
    <property type="entry name" value="Type-I_RS_S_subunit"/>
</dbReference>
<keyword evidence="5" id="KW-0378">Hydrolase</keyword>
<accession>A0A3D8IXH6</accession>
<evidence type="ECO:0000313" key="6">
    <source>
        <dbReference type="Proteomes" id="UP000257067"/>
    </source>
</evidence>
<dbReference type="GO" id="GO:0004519">
    <property type="term" value="F:endonuclease activity"/>
    <property type="evidence" value="ECO:0007669"/>
    <property type="project" value="UniProtKB-KW"/>
</dbReference>
<dbReference type="EMBL" id="NXLU01000003">
    <property type="protein sequence ID" value="RDU69304.1"/>
    <property type="molecule type" value="Genomic_DNA"/>
</dbReference>
<sequence>MQLKIKNFTQIKYGKESKNLEYGYFPVYGSGGIIRQTNSFLYDRESVLIPRKGSLNNIFFSDVPFWVTDTMFYTIIDEEKVLPLFFYYALKQIDFTILNSGTGVPSLTLNTLNNILINIPKREEQEKISTELRKIDITISLNNSIISKLEEMAKMIYEYWFLQFDFPNHEGKPYASSGGAMKYSKELGREIPIDWDILNLWERFKFEKGIEIGAKQYLSESRKNRVLFWRVGDMNGTCSTYADKKLFGELLLQPRDICVSFDGSVGKVDFGLVGGYSSGIRNIYDRLKKIDNSVIYQIFKSDYIQQLIHKYATGSNILHASGSITNMRIPYNKKVFEEYQKIIKPMFDKMLQAKQENQKLTQLRDWLLPMLMNGQARVE</sequence>
<evidence type="ECO:0000256" key="2">
    <source>
        <dbReference type="ARBA" id="ARBA00022747"/>
    </source>
</evidence>
<comment type="caution">
    <text evidence="5">The sequence shown here is derived from an EMBL/GenBank/DDBJ whole genome shotgun (WGS) entry which is preliminary data.</text>
</comment>
<evidence type="ECO:0000259" key="4">
    <source>
        <dbReference type="Pfam" id="PF01420"/>
    </source>
</evidence>
<evidence type="ECO:0000256" key="1">
    <source>
        <dbReference type="ARBA" id="ARBA00010923"/>
    </source>
</evidence>
<protein>
    <submittedName>
        <fullName evidence="5">Restriction endonuclease subunit S</fullName>
    </submittedName>
</protein>
<keyword evidence="5" id="KW-0255">Endonuclease</keyword>
<dbReference type="Gene3D" id="3.90.220.20">
    <property type="entry name" value="DNA methylase specificity domains"/>
    <property type="match status" value="2"/>
</dbReference>
<dbReference type="Proteomes" id="UP000257067">
    <property type="component" value="Unassembled WGS sequence"/>
</dbReference>
<dbReference type="InterPro" id="IPR044946">
    <property type="entry name" value="Restrct_endonuc_typeI_TRD_sf"/>
</dbReference>
<keyword evidence="6" id="KW-1185">Reference proteome</keyword>
<dbReference type="AlphaFoldDB" id="A0A3D8IXH6"/>
<name>A0A3D8IXH6_9HELI</name>
<feature type="domain" description="Type I restriction modification DNA specificity" evidence="4">
    <location>
        <begin position="15"/>
        <end position="151"/>
    </location>
</feature>
<organism evidence="5 6">
    <name type="scientific">Helicobacter cholecystus</name>
    <dbReference type="NCBI Taxonomy" id="45498"/>
    <lineage>
        <taxon>Bacteria</taxon>
        <taxon>Pseudomonadati</taxon>
        <taxon>Campylobacterota</taxon>
        <taxon>Epsilonproteobacteria</taxon>
        <taxon>Campylobacterales</taxon>
        <taxon>Helicobacteraceae</taxon>
        <taxon>Helicobacter</taxon>
    </lineage>
</organism>
<dbReference type="CDD" id="cd17288">
    <property type="entry name" value="RMtype1_S_LlaAI06ORF1089P_TRD1-CR1_like"/>
    <property type="match status" value="1"/>
</dbReference>
<dbReference type="RefSeq" id="WP_104725142.1">
    <property type="nucleotide sequence ID" value="NZ_FZNE01000015.1"/>
</dbReference>
<dbReference type="InterPro" id="IPR000055">
    <property type="entry name" value="Restrct_endonuc_typeI_TRD"/>
</dbReference>
<gene>
    <name evidence="5" type="ORF">CQA62_03965</name>
</gene>
<dbReference type="SUPFAM" id="SSF116734">
    <property type="entry name" value="DNA methylase specificity domain"/>
    <property type="match status" value="2"/>
</dbReference>
<dbReference type="GO" id="GO:0003677">
    <property type="term" value="F:DNA binding"/>
    <property type="evidence" value="ECO:0007669"/>
    <property type="project" value="UniProtKB-KW"/>
</dbReference>
<comment type="similarity">
    <text evidence="1">Belongs to the type-I restriction system S methylase family.</text>
</comment>
<dbReference type="Pfam" id="PF01420">
    <property type="entry name" value="Methylase_S"/>
    <property type="match status" value="1"/>
</dbReference>
<dbReference type="GO" id="GO:0009307">
    <property type="term" value="P:DNA restriction-modification system"/>
    <property type="evidence" value="ECO:0007669"/>
    <property type="project" value="UniProtKB-KW"/>
</dbReference>
<proteinExistence type="inferred from homology"/>
<evidence type="ECO:0000313" key="5">
    <source>
        <dbReference type="EMBL" id="RDU69304.1"/>
    </source>
</evidence>
<keyword evidence="5" id="KW-0540">Nuclease</keyword>
<keyword evidence="2" id="KW-0680">Restriction system</keyword>
<dbReference type="OrthoDB" id="5323932at2"/>
<keyword evidence="3" id="KW-0238">DNA-binding</keyword>
<dbReference type="PANTHER" id="PTHR30408:SF13">
    <property type="entry name" value="TYPE I RESTRICTION ENZYME HINDI SPECIFICITY SUBUNIT"/>
    <property type="match status" value="1"/>
</dbReference>
<evidence type="ECO:0000256" key="3">
    <source>
        <dbReference type="ARBA" id="ARBA00023125"/>
    </source>
</evidence>